<keyword evidence="2" id="KW-0472">Membrane</keyword>
<evidence type="ECO:0000256" key="2">
    <source>
        <dbReference type="SAM" id="Phobius"/>
    </source>
</evidence>
<feature type="region of interest" description="Disordered" evidence="1">
    <location>
        <begin position="270"/>
        <end position="307"/>
    </location>
</feature>
<dbReference type="Proteomes" id="UP001259803">
    <property type="component" value="Unassembled WGS sequence"/>
</dbReference>
<keyword evidence="4" id="KW-1185">Reference proteome</keyword>
<feature type="compositionally biased region" description="Low complexity" evidence="1">
    <location>
        <begin position="296"/>
        <end position="307"/>
    </location>
</feature>
<name>A0ABU2ZHV7_9SPHN</name>
<feature type="compositionally biased region" description="Pro residues" evidence="1">
    <location>
        <begin position="285"/>
        <end position="295"/>
    </location>
</feature>
<reference evidence="3 4" key="1">
    <citation type="submission" date="2023-09" db="EMBL/GenBank/DDBJ databases">
        <authorList>
            <person name="Rey-Velasco X."/>
        </authorList>
    </citation>
    <scope>NUCLEOTIDE SEQUENCE [LARGE SCALE GENOMIC DNA]</scope>
    <source>
        <strain evidence="3 4">F390</strain>
    </source>
</reference>
<evidence type="ECO:0000313" key="3">
    <source>
        <dbReference type="EMBL" id="MDT0576189.1"/>
    </source>
</evidence>
<proteinExistence type="predicted"/>
<keyword evidence="2" id="KW-0812">Transmembrane</keyword>
<organism evidence="3 4">
    <name type="scientific">Croceicoccus esteveae</name>
    <dbReference type="NCBI Taxonomy" id="3075597"/>
    <lineage>
        <taxon>Bacteria</taxon>
        <taxon>Pseudomonadati</taxon>
        <taxon>Pseudomonadota</taxon>
        <taxon>Alphaproteobacteria</taxon>
        <taxon>Sphingomonadales</taxon>
        <taxon>Erythrobacteraceae</taxon>
        <taxon>Croceicoccus</taxon>
    </lineage>
</organism>
<dbReference type="EMBL" id="JAVRHS010000005">
    <property type="protein sequence ID" value="MDT0576189.1"/>
    <property type="molecule type" value="Genomic_DNA"/>
</dbReference>
<comment type="caution">
    <text evidence="3">The sequence shown here is derived from an EMBL/GenBank/DDBJ whole genome shotgun (WGS) entry which is preliminary data.</text>
</comment>
<feature type="transmembrane region" description="Helical" evidence="2">
    <location>
        <begin position="20"/>
        <end position="40"/>
    </location>
</feature>
<sequence>MDSMDGADTQRHRSGNPRFLIMAVLIALLVGAAIPLVILWERGLFEQQGVSGGPALLGPDSATNRPAGLLQEPDLSLSLPVRRRVQELEDRLDRIDLQADAVSGNAARAEGLLVAFAARRLLDRGEALGYLEDQLQLRFGNAQPNAVATIIATARNPVTLDSLRQRLAAKSNDVLVAPERLTGWDRVQKEVAELFVLRRSDAPSPRAPARLLRAQDLLDDGRVAAASALVEQLPNQQQTRPWLQDARRYVATQEALDLIETAALLEPRTLNDAEGQPIVQRSPAAPAPARAPAPAPADGSGASGARP</sequence>
<evidence type="ECO:0000313" key="4">
    <source>
        <dbReference type="Proteomes" id="UP001259803"/>
    </source>
</evidence>
<accession>A0ABU2ZHV7</accession>
<gene>
    <name evidence="3" type="ORF">RM533_08320</name>
</gene>
<keyword evidence="2" id="KW-1133">Transmembrane helix</keyword>
<protein>
    <submittedName>
        <fullName evidence="3">Uncharacterized protein</fullName>
    </submittedName>
</protein>
<evidence type="ECO:0000256" key="1">
    <source>
        <dbReference type="SAM" id="MobiDB-lite"/>
    </source>
</evidence>
<dbReference type="RefSeq" id="WP_311340757.1">
    <property type="nucleotide sequence ID" value="NZ_JAVRHS010000005.1"/>
</dbReference>